<evidence type="ECO:0000313" key="3">
    <source>
        <dbReference type="EMBL" id="GJN06367.1"/>
    </source>
</evidence>
<name>A0AAV5D806_ELECO</name>
<dbReference type="Proteomes" id="UP001054889">
    <property type="component" value="Unassembled WGS sequence"/>
</dbReference>
<organism evidence="3 4">
    <name type="scientific">Eleusine coracana subsp. coracana</name>
    <dbReference type="NCBI Taxonomy" id="191504"/>
    <lineage>
        <taxon>Eukaryota</taxon>
        <taxon>Viridiplantae</taxon>
        <taxon>Streptophyta</taxon>
        <taxon>Embryophyta</taxon>
        <taxon>Tracheophyta</taxon>
        <taxon>Spermatophyta</taxon>
        <taxon>Magnoliopsida</taxon>
        <taxon>Liliopsida</taxon>
        <taxon>Poales</taxon>
        <taxon>Poaceae</taxon>
        <taxon>PACMAD clade</taxon>
        <taxon>Chloridoideae</taxon>
        <taxon>Cynodonteae</taxon>
        <taxon>Eleusininae</taxon>
        <taxon>Eleusine</taxon>
    </lineage>
</organism>
<keyword evidence="4" id="KW-1185">Reference proteome</keyword>
<dbReference type="SUPFAM" id="SSF52047">
    <property type="entry name" value="RNI-like"/>
    <property type="match status" value="1"/>
</dbReference>
<dbReference type="EMBL" id="BQKI01000012">
    <property type="protein sequence ID" value="GJN06367.1"/>
    <property type="molecule type" value="Genomic_DNA"/>
</dbReference>
<evidence type="ECO:0000313" key="4">
    <source>
        <dbReference type="Proteomes" id="UP001054889"/>
    </source>
</evidence>
<evidence type="ECO:0000256" key="1">
    <source>
        <dbReference type="ARBA" id="ARBA00022737"/>
    </source>
</evidence>
<dbReference type="InterPro" id="IPR055414">
    <property type="entry name" value="LRR_R13L4/SHOC2-like"/>
</dbReference>
<proteinExistence type="predicted"/>
<reference evidence="3" key="2">
    <citation type="submission" date="2021-12" db="EMBL/GenBank/DDBJ databases">
        <title>Resequencing data analysis of finger millet.</title>
        <authorList>
            <person name="Hatakeyama M."/>
            <person name="Aluri S."/>
            <person name="Balachadran M.T."/>
            <person name="Sivarajan S.R."/>
            <person name="Poveda L."/>
            <person name="Shimizu-Inatsugi R."/>
            <person name="Schlapbach R."/>
            <person name="Sreeman S.M."/>
            <person name="Shimizu K.K."/>
        </authorList>
    </citation>
    <scope>NUCLEOTIDE SEQUENCE</scope>
</reference>
<dbReference type="Pfam" id="PF23598">
    <property type="entry name" value="LRR_14"/>
    <property type="match status" value="1"/>
</dbReference>
<keyword evidence="1" id="KW-0677">Repeat</keyword>
<reference evidence="3" key="1">
    <citation type="journal article" date="2018" name="DNA Res.">
        <title>Multiple hybrid de novo genome assembly of finger millet, an orphan allotetraploid crop.</title>
        <authorList>
            <person name="Hatakeyama M."/>
            <person name="Aluri S."/>
            <person name="Balachadran M.T."/>
            <person name="Sivarajan S.R."/>
            <person name="Patrignani A."/>
            <person name="Gruter S."/>
            <person name="Poveda L."/>
            <person name="Shimizu-Inatsugi R."/>
            <person name="Baeten J."/>
            <person name="Francoijs K.J."/>
            <person name="Nataraja K.N."/>
            <person name="Reddy Y.A.N."/>
            <person name="Phadnis S."/>
            <person name="Ravikumar R.L."/>
            <person name="Schlapbach R."/>
            <person name="Sreeman S.M."/>
            <person name="Shimizu K.K."/>
        </authorList>
    </citation>
    <scope>NUCLEOTIDE SEQUENCE</scope>
</reference>
<accession>A0AAV5D806</accession>
<dbReference type="AlphaFoldDB" id="A0AAV5D806"/>
<sequence>MIQPASIDREGRAQACRVHDMVLDLIRSLSTKENFVSVWDDEDEGQGTSSHNSITARSEDSAIVVKQLGNLTRLRSLDVSIVGGCGKFMLGWAPPPCLHRLLCMGWPRALPTLPAWIKNSSLSLTFLEVSVSQVGPNDLQVLGTLPLLRGVSLYSNAPIDNHHHPP</sequence>
<comment type="caution">
    <text evidence="3">The sequence shown here is derived from an EMBL/GenBank/DDBJ whole genome shotgun (WGS) entry which is preliminary data.</text>
</comment>
<protein>
    <recommendedName>
        <fullName evidence="2">Disease resistance R13L4/SHOC-2-like LRR domain-containing protein</fullName>
    </recommendedName>
</protein>
<feature type="domain" description="Disease resistance R13L4/SHOC-2-like LRR" evidence="2">
    <location>
        <begin position="63"/>
        <end position="156"/>
    </location>
</feature>
<gene>
    <name evidence="3" type="primary">ga24090</name>
    <name evidence="3" type="ORF">PR202_ga24090</name>
</gene>
<evidence type="ECO:0000259" key="2">
    <source>
        <dbReference type="Pfam" id="PF23598"/>
    </source>
</evidence>